<name>A9U5K3_PHYPA</name>
<organism>
    <name type="scientific">Physcomitrium patens</name>
    <name type="common">Spreading-leaved earth moss</name>
    <name type="synonym">Physcomitrella patens</name>
    <dbReference type="NCBI Taxonomy" id="3218"/>
    <lineage>
        <taxon>Eukaryota</taxon>
        <taxon>Viridiplantae</taxon>
        <taxon>Streptophyta</taxon>
        <taxon>Embryophyta</taxon>
        <taxon>Bryophyta</taxon>
        <taxon>Bryophytina</taxon>
        <taxon>Bryopsida</taxon>
        <taxon>Funariidae</taxon>
        <taxon>Funariales</taxon>
        <taxon>Funariaceae</taxon>
        <taxon>Physcomitrium</taxon>
    </lineage>
</organism>
<protein>
    <submittedName>
        <fullName evidence="1">Predicted protein</fullName>
    </submittedName>
</protein>
<gene>
    <name evidence="1" type="ORF">PHYPADRAFT_102712</name>
</gene>
<evidence type="ECO:0000313" key="1">
    <source>
        <dbReference type="EMBL" id="EDQ49050.1"/>
    </source>
</evidence>
<dbReference type="EMBL" id="DS545534">
    <property type="protein sequence ID" value="EDQ49050.1"/>
    <property type="molecule type" value="Genomic_DNA"/>
</dbReference>
<reference evidence="1" key="1">
    <citation type="journal article" date="2008" name="Science">
        <title>The Physcomitrella genome reveals evolutionary insights into the conquest of land by plants.</title>
        <authorList>
            <person name="Rensing S."/>
            <person name="Lang D."/>
            <person name="Zimmer A."/>
            <person name="Terry A."/>
            <person name="Salamov A."/>
            <person name="Shapiro H."/>
            <person name="Nishiyama T."/>
            <person name="Perroud P.-F."/>
            <person name="Lindquist E."/>
            <person name="Kamisugi Y."/>
            <person name="Tanahashi T."/>
            <person name="Sakakibara K."/>
            <person name="Fujita T."/>
            <person name="Oishi K."/>
            <person name="Shin-I T."/>
            <person name="Kuroki Y."/>
            <person name="Toyoda A."/>
            <person name="Suzuki Y."/>
            <person name="Hashimoto A."/>
            <person name="Yamaguchi K."/>
            <person name="Sugano A."/>
            <person name="Kohara Y."/>
            <person name="Fujiyama A."/>
            <person name="Anterola A."/>
            <person name="Aoki S."/>
            <person name="Ashton N."/>
            <person name="Barbazuk W.B."/>
            <person name="Barker E."/>
            <person name="Bennetzen J."/>
            <person name="Bezanilla M."/>
            <person name="Blankenship R."/>
            <person name="Cho S.H."/>
            <person name="Dutcher S."/>
            <person name="Estelle M."/>
            <person name="Fawcett J.A."/>
            <person name="Gundlach H."/>
            <person name="Hanada K."/>
            <person name="Heyl A."/>
            <person name="Hicks K.A."/>
            <person name="Hugh J."/>
            <person name="Lohr M."/>
            <person name="Mayer K."/>
            <person name="Melkozernov A."/>
            <person name="Murata T."/>
            <person name="Nelson D."/>
            <person name="Pils B."/>
            <person name="Prigge M."/>
            <person name="Reiss B."/>
            <person name="Renner T."/>
            <person name="Rombauts S."/>
            <person name="Rushton P."/>
            <person name="Sanderfoot A."/>
            <person name="Schween G."/>
            <person name="Shiu S.-H."/>
            <person name="Stueber K."/>
            <person name="Theodoulou F.L."/>
            <person name="Tu H."/>
            <person name="Van de Peer Y."/>
            <person name="Verrier P.J."/>
            <person name="Waters E."/>
            <person name="Wood A."/>
            <person name="Yang L."/>
            <person name="Cove D."/>
            <person name="Cuming A."/>
            <person name="Hasebe M."/>
            <person name="Lucas S."/>
            <person name="Mishler D.B."/>
            <person name="Reski R."/>
            <person name="Grigoriev I."/>
            <person name="Quatrano R.S."/>
            <person name="Boore J.L."/>
        </authorList>
    </citation>
    <scope>NUCLEOTIDE SEQUENCE [LARGE SCALE GENOMIC DNA]</scope>
</reference>
<sequence>MKLCNKAHEADLETRDPYPVMEELELQPRKTTLLLCPSTYFGDISCPFGKAHSCKLLAEGGGHRGLLKIHGSPSPDIDGIVRSCALPATLTMSGSMERVRRLLLAELKLTIPDLTSMWVSDLQVKKTEPDTGSCGSCQAWCQTELRCFFQDLNSTLKRFRTTCFRFLTLWSEIQTDKQGNYRNISISSFLLTVCFSDSKAPKVIQTPEYSSPQKSRKTQGWKKAKKCYAI</sequence>
<accession>A9U5K3</accession>
<dbReference type="AlphaFoldDB" id="A9U5K3"/>
<proteinExistence type="predicted"/>